<dbReference type="AlphaFoldDB" id="A0AAV4QX81"/>
<protein>
    <submittedName>
        <fullName evidence="1">Uncharacterized protein</fullName>
    </submittedName>
</protein>
<keyword evidence="2" id="KW-1185">Reference proteome</keyword>
<accession>A0AAV4QX81</accession>
<sequence length="51" mass="5596">MSFGVGCPISGGYIQPHPFCETVMFKGGFVSSAVIRRICHHVQNSGYLHNE</sequence>
<dbReference type="Proteomes" id="UP001054837">
    <property type="component" value="Unassembled WGS sequence"/>
</dbReference>
<evidence type="ECO:0000313" key="1">
    <source>
        <dbReference type="EMBL" id="GIY14248.1"/>
    </source>
</evidence>
<dbReference type="EMBL" id="BPLQ01005335">
    <property type="protein sequence ID" value="GIY14248.1"/>
    <property type="molecule type" value="Genomic_DNA"/>
</dbReference>
<organism evidence="1 2">
    <name type="scientific">Caerostris darwini</name>
    <dbReference type="NCBI Taxonomy" id="1538125"/>
    <lineage>
        <taxon>Eukaryota</taxon>
        <taxon>Metazoa</taxon>
        <taxon>Ecdysozoa</taxon>
        <taxon>Arthropoda</taxon>
        <taxon>Chelicerata</taxon>
        <taxon>Arachnida</taxon>
        <taxon>Araneae</taxon>
        <taxon>Araneomorphae</taxon>
        <taxon>Entelegynae</taxon>
        <taxon>Araneoidea</taxon>
        <taxon>Araneidae</taxon>
        <taxon>Caerostris</taxon>
    </lineage>
</organism>
<gene>
    <name evidence="1" type="ORF">CDAR_369731</name>
</gene>
<feature type="non-terminal residue" evidence="1">
    <location>
        <position position="51"/>
    </location>
</feature>
<name>A0AAV4QX81_9ARAC</name>
<comment type="caution">
    <text evidence="1">The sequence shown here is derived from an EMBL/GenBank/DDBJ whole genome shotgun (WGS) entry which is preliminary data.</text>
</comment>
<proteinExistence type="predicted"/>
<reference evidence="1 2" key="1">
    <citation type="submission" date="2021-06" db="EMBL/GenBank/DDBJ databases">
        <title>Caerostris darwini draft genome.</title>
        <authorList>
            <person name="Kono N."/>
            <person name="Arakawa K."/>
        </authorList>
    </citation>
    <scope>NUCLEOTIDE SEQUENCE [LARGE SCALE GENOMIC DNA]</scope>
</reference>
<evidence type="ECO:0000313" key="2">
    <source>
        <dbReference type="Proteomes" id="UP001054837"/>
    </source>
</evidence>